<proteinExistence type="predicted"/>
<dbReference type="AlphaFoldDB" id="A0AAW1XJU4"/>
<reference evidence="1 2" key="1">
    <citation type="journal article" date="2023" name="G3 (Bethesda)">
        <title>A chromosome-length genome assembly and annotation of blackberry (Rubus argutus, cv. 'Hillquist').</title>
        <authorList>
            <person name="Bruna T."/>
            <person name="Aryal R."/>
            <person name="Dudchenko O."/>
            <person name="Sargent D.J."/>
            <person name="Mead D."/>
            <person name="Buti M."/>
            <person name="Cavallini A."/>
            <person name="Hytonen T."/>
            <person name="Andres J."/>
            <person name="Pham M."/>
            <person name="Weisz D."/>
            <person name="Mascagni F."/>
            <person name="Usai G."/>
            <person name="Natali L."/>
            <person name="Bassil N."/>
            <person name="Fernandez G.E."/>
            <person name="Lomsadze A."/>
            <person name="Armour M."/>
            <person name="Olukolu B."/>
            <person name="Poorten T."/>
            <person name="Britton C."/>
            <person name="Davik J."/>
            <person name="Ashrafi H."/>
            <person name="Aiden E.L."/>
            <person name="Borodovsky M."/>
            <person name="Worthington M."/>
        </authorList>
    </citation>
    <scope>NUCLEOTIDE SEQUENCE [LARGE SCALE GENOMIC DNA]</scope>
    <source>
        <strain evidence="1">PI 553951</strain>
    </source>
</reference>
<accession>A0AAW1XJU4</accession>
<organism evidence="1 2">
    <name type="scientific">Rubus argutus</name>
    <name type="common">Southern blackberry</name>
    <dbReference type="NCBI Taxonomy" id="59490"/>
    <lineage>
        <taxon>Eukaryota</taxon>
        <taxon>Viridiplantae</taxon>
        <taxon>Streptophyta</taxon>
        <taxon>Embryophyta</taxon>
        <taxon>Tracheophyta</taxon>
        <taxon>Spermatophyta</taxon>
        <taxon>Magnoliopsida</taxon>
        <taxon>eudicotyledons</taxon>
        <taxon>Gunneridae</taxon>
        <taxon>Pentapetalae</taxon>
        <taxon>rosids</taxon>
        <taxon>fabids</taxon>
        <taxon>Rosales</taxon>
        <taxon>Rosaceae</taxon>
        <taxon>Rosoideae</taxon>
        <taxon>Rosoideae incertae sedis</taxon>
        <taxon>Rubus</taxon>
    </lineage>
</organism>
<dbReference type="EMBL" id="JBEDUW010000003">
    <property type="protein sequence ID" value="KAK9936844.1"/>
    <property type="molecule type" value="Genomic_DNA"/>
</dbReference>
<gene>
    <name evidence="1" type="ORF">M0R45_013666</name>
</gene>
<evidence type="ECO:0000313" key="2">
    <source>
        <dbReference type="Proteomes" id="UP001457282"/>
    </source>
</evidence>
<protein>
    <submittedName>
        <fullName evidence="1">Uncharacterized protein</fullName>
    </submittedName>
</protein>
<dbReference type="Proteomes" id="UP001457282">
    <property type="component" value="Unassembled WGS sequence"/>
</dbReference>
<name>A0AAW1XJU4_RUBAR</name>
<keyword evidence="2" id="KW-1185">Reference proteome</keyword>
<comment type="caution">
    <text evidence="1">The sequence shown here is derived from an EMBL/GenBank/DDBJ whole genome shotgun (WGS) entry which is preliminary data.</text>
</comment>
<evidence type="ECO:0000313" key="1">
    <source>
        <dbReference type="EMBL" id="KAK9936844.1"/>
    </source>
</evidence>
<sequence length="198" mass="21608">MMKLMIGWTGGRGVRDEMVVSGLPWLDGGSVIELLRIKWVVMVSGGGGGILGRMVGDPRLASVMVMVMAAKQNKRKQNESTKGEKPNLGTSPLHKLPCYTDKCLVCSLVDDHPTSSCPYLNFLPEDAIVSSGTEIICKFCGEWNGSWSCCKVQGRAVLKSCALCAKCGDHRSRMCPRRVAPCFRLPESPHQASSRQLH</sequence>